<dbReference type="OMA" id="VTHMTPQ"/>
<dbReference type="SUPFAM" id="SSF53474">
    <property type="entry name" value="alpha/beta-Hydrolases"/>
    <property type="match status" value="1"/>
</dbReference>
<dbReference type="OrthoDB" id="16520at2759"/>
<dbReference type="AlphaFoldDB" id="A0A9Q0R462"/>
<reference evidence="3" key="1">
    <citation type="submission" date="2022-10" db="EMBL/GenBank/DDBJ databases">
        <title>Novel sulphate-reducing endosymbionts in the free-living metamonad Anaeramoeba.</title>
        <authorList>
            <person name="Jerlstrom-Hultqvist J."/>
            <person name="Cepicka I."/>
            <person name="Gallot-Lavallee L."/>
            <person name="Salas-Leiva D."/>
            <person name="Curtis B.A."/>
            <person name="Zahonova K."/>
            <person name="Pipaliya S."/>
            <person name="Dacks J."/>
            <person name="Roger A.J."/>
        </authorList>
    </citation>
    <scope>NUCLEOTIDE SEQUENCE</scope>
    <source>
        <strain evidence="3">BMAN</strain>
    </source>
</reference>
<protein>
    <submittedName>
        <fullName evidence="3">Dipeptidyl-peptidase 4-related</fullName>
    </submittedName>
</protein>
<dbReference type="GO" id="GO:0008239">
    <property type="term" value="F:dipeptidyl-peptidase activity"/>
    <property type="evidence" value="ECO:0007669"/>
    <property type="project" value="TreeGrafter"/>
</dbReference>
<dbReference type="Proteomes" id="UP001149090">
    <property type="component" value="Unassembled WGS sequence"/>
</dbReference>
<dbReference type="EMBL" id="JAPDFW010000144">
    <property type="protein sequence ID" value="KAJ5066384.1"/>
    <property type="molecule type" value="Genomic_DNA"/>
</dbReference>
<dbReference type="Pfam" id="PF00326">
    <property type="entry name" value="Peptidase_S9"/>
    <property type="match status" value="1"/>
</dbReference>
<evidence type="ECO:0000313" key="3">
    <source>
        <dbReference type="EMBL" id="KAJ5066384.1"/>
    </source>
</evidence>
<dbReference type="InterPro" id="IPR050278">
    <property type="entry name" value="Serine_Prot_S9B/DPPIV"/>
</dbReference>
<organism evidence="3 4">
    <name type="scientific">Anaeramoeba ignava</name>
    <name type="common">Anaerobic marine amoeba</name>
    <dbReference type="NCBI Taxonomy" id="1746090"/>
    <lineage>
        <taxon>Eukaryota</taxon>
        <taxon>Metamonada</taxon>
        <taxon>Anaeramoebidae</taxon>
        <taxon>Anaeramoeba</taxon>
    </lineage>
</organism>
<feature type="domain" description="Dipeptidylpeptidase IV N-terminal" evidence="2">
    <location>
        <begin position="125"/>
        <end position="495"/>
    </location>
</feature>
<dbReference type="PANTHER" id="PTHR11731:SF193">
    <property type="entry name" value="DIPEPTIDYL PEPTIDASE 9"/>
    <property type="match status" value="1"/>
</dbReference>
<accession>A0A9Q0R462</accession>
<name>A0A9Q0R462_ANAIG</name>
<keyword evidence="4" id="KW-1185">Reference proteome</keyword>
<evidence type="ECO:0000313" key="4">
    <source>
        <dbReference type="Proteomes" id="UP001149090"/>
    </source>
</evidence>
<dbReference type="InterPro" id="IPR002469">
    <property type="entry name" value="Peptidase_S9B_N"/>
</dbReference>
<dbReference type="Gene3D" id="3.40.50.1820">
    <property type="entry name" value="alpha/beta hydrolase"/>
    <property type="match status" value="1"/>
</dbReference>
<dbReference type="SUPFAM" id="SSF82171">
    <property type="entry name" value="DPP6 N-terminal domain-like"/>
    <property type="match status" value="1"/>
</dbReference>
<evidence type="ECO:0000259" key="1">
    <source>
        <dbReference type="Pfam" id="PF00326"/>
    </source>
</evidence>
<dbReference type="GO" id="GO:0006508">
    <property type="term" value="P:proteolysis"/>
    <property type="evidence" value="ECO:0007669"/>
    <property type="project" value="InterPro"/>
</dbReference>
<proteinExistence type="predicted"/>
<dbReference type="InterPro" id="IPR001375">
    <property type="entry name" value="Peptidase_S9_cat"/>
</dbReference>
<dbReference type="GO" id="GO:0008236">
    <property type="term" value="F:serine-type peptidase activity"/>
    <property type="evidence" value="ECO:0007669"/>
    <property type="project" value="InterPro"/>
</dbReference>
<dbReference type="InterPro" id="IPR029058">
    <property type="entry name" value="AB_hydrolase_fold"/>
</dbReference>
<gene>
    <name evidence="3" type="ORF">M0811_13664</name>
</gene>
<feature type="domain" description="Peptidase S9 prolyl oligopeptidase catalytic" evidence="1">
    <location>
        <begin position="600"/>
        <end position="798"/>
    </location>
</feature>
<dbReference type="PANTHER" id="PTHR11731">
    <property type="entry name" value="PROTEASE FAMILY S9B,C DIPEPTIDYL-PEPTIDASE IV-RELATED"/>
    <property type="match status" value="1"/>
</dbReference>
<sequence length="798" mass="93297">MTNQLKDKIQQISYLLSQSNHQKIPRNLHFYEDKLLFIGEDYKISRTTNLYTADIKTGEWKAIYEGNLTESKKTLSKEEILLQERQRKRNFSGLSNYIINEKNQILLFPLSGNTIYYDSLIETSKNSFTNKDINKSLIEITPKDSISSSPRMSPSFSSDSRFLSFVRDNDLFITLIDNKNQNTNLFMEFQLTQGSKSAYAEFVMQEEFDRFDGYWWSPSVYLNDSIRTYRILYLEVDESEITKYPILNQAKNSFEVDNFLFPFVGTKNAKCDLRLIEINENIETGEIKWEKYKLKTPIFEEFSWAEYIVRCGWVTDGQHYWVQLLDRSQEKLSLIRFGLDSFISEKNGDQESTKIKYDILIEEKTEIWINVTDICYFFEKNPNQFIWASEKSGFRHLYLKVIVEDEKRNVLEVKTFDITKGENWQVCELVSIDEINQLVYFMGTKDTPLEKHLYVASLKQGNDPTQIHRLTEFGFNNIEVAMNSKCTMFVSKKSSIQKEATITIYGIEFPEGEKYQPPNIKTLANVDTAPSIVYNNIFPICKPEIFNFQSKTGEDLYGCFYRPNEDDFQPPYKTFLNIYGGPHVQQVKNDYSLTSNLLYQTLVSMGYAVVIIDGRGSWNRGLHFESYFKKKMGTFELEDQIQGLKTLSDFGIVDLSRIAVYGWSYGGYMVAMAMARYSNFFKLGICCAPVISWNFYDTGYTERYMDTPQKNQQAYEKETSVLSYVKDFPDETNRFLLVHGLLDENVHFTHSYSLIEALIENGKPYILQLFPRERHGVRNWKSYIHLQGTILSFLEQNL</sequence>
<evidence type="ECO:0000259" key="2">
    <source>
        <dbReference type="Pfam" id="PF00930"/>
    </source>
</evidence>
<dbReference type="Gene3D" id="2.140.10.30">
    <property type="entry name" value="Dipeptidylpeptidase IV, N-terminal domain"/>
    <property type="match status" value="1"/>
</dbReference>
<dbReference type="Pfam" id="PF00930">
    <property type="entry name" value="DPPIV_N"/>
    <property type="match status" value="1"/>
</dbReference>
<comment type="caution">
    <text evidence="3">The sequence shown here is derived from an EMBL/GenBank/DDBJ whole genome shotgun (WGS) entry which is preliminary data.</text>
</comment>